<dbReference type="GO" id="GO:0043682">
    <property type="term" value="F:P-type divalent copper transporter activity"/>
    <property type="evidence" value="ECO:0007669"/>
    <property type="project" value="TreeGrafter"/>
</dbReference>
<evidence type="ECO:0000256" key="12">
    <source>
        <dbReference type="ARBA" id="ARBA00023136"/>
    </source>
</evidence>
<dbReference type="Gene3D" id="3.40.50.1000">
    <property type="entry name" value="HAD superfamily/HAD-like"/>
    <property type="match status" value="1"/>
</dbReference>
<keyword evidence="11" id="KW-0406">Ion transport</keyword>
<dbReference type="SUPFAM" id="SSF81653">
    <property type="entry name" value="Calcium ATPase, transduction domain A"/>
    <property type="match status" value="1"/>
</dbReference>
<dbReference type="GO" id="GO:0055070">
    <property type="term" value="P:copper ion homeostasis"/>
    <property type="evidence" value="ECO:0007669"/>
    <property type="project" value="TreeGrafter"/>
</dbReference>
<evidence type="ECO:0000313" key="16">
    <source>
        <dbReference type="Proteomes" id="UP000295706"/>
    </source>
</evidence>
<dbReference type="GO" id="GO:0016887">
    <property type="term" value="F:ATP hydrolysis activity"/>
    <property type="evidence" value="ECO:0007669"/>
    <property type="project" value="InterPro"/>
</dbReference>
<dbReference type="SUPFAM" id="SSF56784">
    <property type="entry name" value="HAD-like"/>
    <property type="match status" value="1"/>
</dbReference>
<evidence type="ECO:0000256" key="11">
    <source>
        <dbReference type="ARBA" id="ARBA00023065"/>
    </source>
</evidence>
<dbReference type="Proteomes" id="UP000295706">
    <property type="component" value="Unassembled WGS sequence"/>
</dbReference>
<reference evidence="15 16" key="1">
    <citation type="submission" date="2019-02" db="EMBL/GenBank/DDBJ databases">
        <title>Arundinibacter roseus gen. nov., sp. nov., a new member of the family Cytophagaceae.</title>
        <authorList>
            <person name="Szuroczki S."/>
            <person name="Khayer B."/>
            <person name="Sproer C."/>
            <person name="Toumi M."/>
            <person name="Szabo A."/>
            <person name="Felfoldi T."/>
            <person name="Schumann P."/>
            <person name="Toth E."/>
        </authorList>
    </citation>
    <scope>NUCLEOTIDE SEQUENCE [LARGE SCALE GENOMIC DNA]</scope>
    <source>
        <strain evidence="15 16">DMA-k-7a</strain>
    </source>
</reference>
<dbReference type="GO" id="GO:0005524">
    <property type="term" value="F:ATP binding"/>
    <property type="evidence" value="ECO:0007669"/>
    <property type="project" value="InterPro"/>
</dbReference>
<keyword evidence="6 13" id="KW-0812">Transmembrane</keyword>
<evidence type="ECO:0000256" key="1">
    <source>
        <dbReference type="ARBA" id="ARBA00004651"/>
    </source>
</evidence>
<feature type="transmembrane region" description="Helical" evidence="13">
    <location>
        <begin position="789"/>
        <end position="808"/>
    </location>
</feature>
<evidence type="ECO:0000259" key="14">
    <source>
        <dbReference type="PROSITE" id="PS50846"/>
    </source>
</evidence>
<keyword evidence="16" id="KW-1185">Reference proteome</keyword>
<dbReference type="EMBL" id="SMJU01000015">
    <property type="protein sequence ID" value="TDB61113.1"/>
    <property type="molecule type" value="Genomic_DNA"/>
</dbReference>
<dbReference type="SUPFAM" id="SSF81665">
    <property type="entry name" value="Calcium ATPase, transmembrane domain M"/>
    <property type="match status" value="1"/>
</dbReference>
<evidence type="ECO:0000256" key="5">
    <source>
        <dbReference type="ARBA" id="ARBA00022553"/>
    </source>
</evidence>
<dbReference type="AlphaFoldDB" id="A0A4R4K1R6"/>
<dbReference type="InterPro" id="IPR018303">
    <property type="entry name" value="ATPase_P-typ_P_site"/>
</dbReference>
<dbReference type="SUPFAM" id="SSF55008">
    <property type="entry name" value="HMA, heavy metal-associated domain"/>
    <property type="match status" value="1"/>
</dbReference>
<gene>
    <name evidence="15" type="ORF">EZE20_19795</name>
</gene>
<dbReference type="OrthoDB" id="909834at2"/>
<comment type="subcellular location">
    <subcellularLocation>
        <location evidence="1">Cell membrane</location>
        <topology evidence="1">Multi-pass membrane protein</topology>
    </subcellularLocation>
</comment>
<dbReference type="InterPro" id="IPR023214">
    <property type="entry name" value="HAD_sf"/>
</dbReference>
<evidence type="ECO:0000256" key="13">
    <source>
        <dbReference type="SAM" id="Phobius"/>
    </source>
</evidence>
<keyword evidence="9" id="KW-1278">Translocase</keyword>
<dbReference type="InterPro" id="IPR006121">
    <property type="entry name" value="HMA_dom"/>
</dbReference>
<feature type="transmembrane region" description="Helical" evidence="13">
    <location>
        <begin position="762"/>
        <end position="783"/>
    </location>
</feature>
<feature type="transmembrane region" description="Helical" evidence="13">
    <location>
        <begin position="435"/>
        <end position="454"/>
    </location>
</feature>
<keyword evidence="12 13" id="KW-0472">Membrane</keyword>
<dbReference type="InterPro" id="IPR023298">
    <property type="entry name" value="ATPase_P-typ_TM_dom_sf"/>
</dbReference>
<organism evidence="15 16">
    <name type="scientific">Arundinibacter roseus</name>
    <dbReference type="NCBI Taxonomy" id="2070510"/>
    <lineage>
        <taxon>Bacteria</taxon>
        <taxon>Pseudomonadati</taxon>
        <taxon>Bacteroidota</taxon>
        <taxon>Cytophagia</taxon>
        <taxon>Cytophagales</taxon>
        <taxon>Spirosomataceae</taxon>
        <taxon>Arundinibacter</taxon>
    </lineage>
</organism>
<feature type="transmembrane region" description="Helical" evidence="13">
    <location>
        <begin position="184"/>
        <end position="206"/>
    </location>
</feature>
<dbReference type="PROSITE" id="PS50846">
    <property type="entry name" value="HMA_2"/>
    <property type="match status" value="1"/>
</dbReference>
<dbReference type="GO" id="GO:0005507">
    <property type="term" value="F:copper ion binding"/>
    <property type="evidence" value="ECO:0007669"/>
    <property type="project" value="TreeGrafter"/>
</dbReference>
<dbReference type="PROSITE" id="PS00154">
    <property type="entry name" value="ATPASE_E1_E2"/>
    <property type="match status" value="1"/>
</dbReference>
<keyword evidence="7" id="KW-0479">Metal-binding</keyword>
<dbReference type="Gene3D" id="2.70.150.10">
    <property type="entry name" value="Calcium-transporting ATPase, cytoplasmic transduction domain A"/>
    <property type="match status" value="1"/>
</dbReference>
<dbReference type="InterPro" id="IPR059000">
    <property type="entry name" value="ATPase_P-type_domA"/>
</dbReference>
<dbReference type="InterPro" id="IPR036412">
    <property type="entry name" value="HAD-like_sf"/>
</dbReference>
<dbReference type="CDD" id="cd00371">
    <property type="entry name" value="HMA"/>
    <property type="match status" value="1"/>
</dbReference>
<evidence type="ECO:0000313" key="15">
    <source>
        <dbReference type="EMBL" id="TDB61113.1"/>
    </source>
</evidence>
<dbReference type="InterPro" id="IPR008250">
    <property type="entry name" value="ATPase_P-typ_transduc_dom_A_sf"/>
</dbReference>
<dbReference type="Gene3D" id="3.40.1110.10">
    <property type="entry name" value="Calcium-transporting ATPase, cytoplasmic domain N"/>
    <property type="match status" value="1"/>
</dbReference>
<evidence type="ECO:0000256" key="10">
    <source>
        <dbReference type="ARBA" id="ARBA00022989"/>
    </source>
</evidence>
<feature type="transmembrane region" description="Helical" evidence="13">
    <location>
        <begin position="460"/>
        <end position="478"/>
    </location>
</feature>
<dbReference type="InterPro" id="IPR001757">
    <property type="entry name" value="P_typ_ATPase"/>
</dbReference>
<feature type="domain" description="HMA" evidence="14">
    <location>
        <begin position="99"/>
        <end position="165"/>
    </location>
</feature>
<evidence type="ECO:0000256" key="4">
    <source>
        <dbReference type="ARBA" id="ARBA00022475"/>
    </source>
</evidence>
<dbReference type="Pfam" id="PF12156">
    <property type="entry name" value="ATPase-cat_bd"/>
    <property type="match status" value="1"/>
</dbReference>
<dbReference type="InterPro" id="IPR021993">
    <property type="entry name" value="ATPase-cat-bd"/>
</dbReference>
<keyword evidence="4" id="KW-1003">Cell membrane</keyword>
<evidence type="ECO:0000256" key="9">
    <source>
        <dbReference type="ARBA" id="ARBA00022967"/>
    </source>
</evidence>
<sequence>MGKNEPALAIHPPVQPAACYHCGESCQEEHHRHDDHDFCCEGCKTVYDLLKENDLCQYYRLGDSQGNSPSDDFYQGKFDHLNLDDVRSKLLEFTDGKQARVNWLVPKMHCSSCIWLLEQLHRLHPAVGSSVVNFPEKTVRITFHPDRIKLSELAELMSRIGYEPYISLNDVEGKQVNKWNRTRLYKMGIAGFTFGNIMMLSLPEYFDLGQSQEDQQLRWLFTGLNVALSLPVIFYSASEFFVSAWKALRGRYLNIDAPIALALLSVFLTSLYQVFSQTGPGYFDSLAGAVFFMLLGRYFQDKTYAGIAFDRDYKSYFPIAVAVMKEGVETRLPVNDLRPGDHILIRNRELIPADATLLSPIALIDYSFVSGEADAVERRKGDVLYAGGRQCGPAVEMEVVRRVSQSYLTQLWNNDAFTHQKEDQNTTLASRINRYFSSVVLVLAAVTFLVWAYMGSWETAFNASTTLLLVACPCALLLSTTFTNGNLLSLFGKHGFYIKNAFAIERLSKIDTVVFDKTGTMTLSNEAEVQFIGSTLSTDEKLIIKTLAGQSSHSLSRLIVKSLAESSTSRKAFTQFEEQEGAGLRAVWGRQVVRMGSKAWVMEGGAVPVEELEPGTRNPRVYVAFNGESRGYFDVKPRYRPGLTDSVKTLQKEGFGTYLLSGDQPTDQVFLGSVFGTADQLLFQRKPEQKLAFVDDLQQKHKTVLMVGDGLNDAGALQQSDVGLAVSDDINTFSPACDAILQGEKLPLLPNYIRLAQAGQRIIKSSFALSLLYNLVGISFAITGQLSPVVAAILMPISSISIVLFTTLTTNQAAKKWMH</sequence>
<protein>
    <submittedName>
        <fullName evidence="15">HAD family hydrolase</fullName>
    </submittedName>
</protein>
<dbReference type="InterPro" id="IPR036163">
    <property type="entry name" value="HMA_dom_sf"/>
</dbReference>
<comment type="similarity">
    <text evidence="2">Belongs to the cation transport ATPase (P-type) (TC 3.A.3) family. Type IB subfamily.</text>
</comment>
<keyword evidence="5" id="KW-0597">Phosphoprotein</keyword>
<dbReference type="NCBIfam" id="TIGR01494">
    <property type="entry name" value="ATPase_P-type"/>
    <property type="match status" value="1"/>
</dbReference>
<dbReference type="RefSeq" id="WP_132120966.1">
    <property type="nucleotide sequence ID" value="NZ_SMJU01000015.1"/>
</dbReference>
<proteinExistence type="inferred from homology"/>
<dbReference type="GO" id="GO:0005886">
    <property type="term" value="C:plasma membrane"/>
    <property type="evidence" value="ECO:0007669"/>
    <property type="project" value="UniProtKB-SubCell"/>
</dbReference>
<evidence type="ECO:0000256" key="7">
    <source>
        <dbReference type="ARBA" id="ARBA00022723"/>
    </source>
</evidence>
<dbReference type="PANTHER" id="PTHR43520:SF5">
    <property type="entry name" value="CATION-TRANSPORTING P-TYPE ATPASE-RELATED"/>
    <property type="match status" value="1"/>
</dbReference>
<evidence type="ECO:0000256" key="3">
    <source>
        <dbReference type="ARBA" id="ARBA00022448"/>
    </source>
</evidence>
<feature type="transmembrane region" description="Helical" evidence="13">
    <location>
        <begin position="257"/>
        <end position="275"/>
    </location>
</feature>
<keyword evidence="15" id="KW-0378">Hydrolase</keyword>
<keyword evidence="3" id="KW-0813">Transport</keyword>
<dbReference type="Pfam" id="PF00403">
    <property type="entry name" value="HMA"/>
    <property type="match status" value="1"/>
</dbReference>
<dbReference type="PRINTS" id="PR00119">
    <property type="entry name" value="CATATPASE"/>
</dbReference>
<dbReference type="PRINTS" id="PR00943">
    <property type="entry name" value="CUATPASE"/>
</dbReference>
<dbReference type="Gene3D" id="3.30.70.100">
    <property type="match status" value="1"/>
</dbReference>
<dbReference type="PANTHER" id="PTHR43520">
    <property type="entry name" value="ATP7, ISOFORM B"/>
    <property type="match status" value="1"/>
</dbReference>
<dbReference type="Pfam" id="PF00122">
    <property type="entry name" value="E1-E2_ATPase"/>
    <property type="match status" value="1"/>
</dbReference>
<feature type="transmembrane region" description="Helical" evidence="13">
    <location>
        <begin position="281"/>
        <end position="299"/>
    </location>
</feature>
<evidence type="ECO:0000256" key="6">
    <source>
        <dbReference type="ARBA" id="ARBA00022692"/>
    </source>
</evidence>
<evidence type="ECO:0000256" key="2">
    <source>
        <dbReference type="ARBA" id="ARBA00006024"/>
    </source>
</evidence>
<keyword evidence="8" id="KW-0460">Magnesium</keyword>
<evidence type="ECO:0000256" key="8">
    <source>
        <dbReference type="ARBA" id="ARBA00022842"/>
    </source>
</evidence>
<feature type="transmembrane region" description="Helical" evidence="13">
    <location>
        <begin position="226"/>
        <end position="245"/>
    </location>
</feature>
<dbReference type="InterPro" id="IPR023299">
    <property type="entry name" value="ATPase_P-typ_cyto_dom_N"/>
</dbReference>
<name>A0A4R4K1R6_9BACT</name>
<comment type="caution">
    <text evidence="15">The sequence shown here is derived from an EMBL/GenBank/DDBJ whole genome shotgun (WGS) entry which is preliminary data.</text>
</comment>
<keyword evidence="10 13" id="KW-1133">Transmembrane helix</keyword>
<accession>A0A4R4K1R6</accession>
<dbReference type="Pfam" id="PF00702">
    <property type="entry name" value="Hydrolase"/>
    <property type="match status" value="1"/>
</dbReference>